<evidence type="ECO:0000313" key="3">
    <source>
        <dbReference type="Proteomes" id="UP000054624"/>
    </source>
</evidence>
<reference evidence="3" key="1">
    <citation type="submission" date="2016-01" db="EMBL/GenBank/DDBJ databases">
        <authorList>
            <person name="Peeters Charlotte."/>
        </authorList>
    </citation>
    <scope>NUCLEOTIDE SEQUENCE [LARGE SCALE GENOMIC DNA]</scope>
</reference>
<proteinExistence type="predicted"/>
<dbReference type="AlphaFoldDB" id="A0A158BMI2"/>
<organism evidence="2 3">
    <name type="scientific">Caballeronia temeraria</name>
    <dbReference type="NCBI Taxonomy" id="1777137"/>
    <lineage>
        <taxon>Bacteria</taxon>
        <taxon>Pseudomonadati</taxon>
        <taxon>Pseudomonadota</taxon>
        <taxon>Betaproteobacteria</taxon>
        <taxon>Burkholderiales</taxon>
        <taxon>Burkholderiaceae</taxon>
        <taxon>Caballeronia</taxon>
    </lineage>
</organism>
<protein>
    <recommendedName>
        <fullName evidence="1">DUF5672 domain-containing protein</fullName>
    </recommendedName>
</protein>
<dbReference type="OrthoDB" id="7391526at2"/>
<sequence length="290" mass="32279">MPTNKIDLRNVTLCSVDCLNPILASRALTLSEHHCRFGETLLLTDKPIDTHARLVSIPSIRSTAEYSAFILKKLAGYISTPWVLIVQWDGFVLDGAAWTDDFLEYDYIGARWPQHHDGMAVGNGGFSLRSTRLLNILATDPRFQPRPKAGEDELIGRDFRPALEREYGIRFAPESLADRFSVELSESAGPTFGFHGLFNMHRFVDSDEIRFIAQNADPATVVSGEFIGLCFRCLLSGHAAAAREIYARLREQVHPREIEAVLAHNGLSQPEAEEHVAFCESMLARAPIAG</sequence>
<name>A0A158BMI2_9BURK</name>
<gene>
    <name evidence="2" type="ORF">AWB76_04441</name>
</gene>
<dbReference type="EMBL" id="FCOI02000015">
    <property type="protein sequence ID" value="SAK71264.1"/>
    <property type="molecule type" value="Genomic_DNA"/>
</dbReference>
<dbReference type="InterPro" id="IPR043729">
    <property type="entry name" value="DUF5672"/>
</dbReference>
<feature type="domain" description="DUF5672" evidence="1">
    <location>
        <begin position="60"/>
        <end position="186"/>
    </location>
</feature>
<dbReference type="Proteomes" id="UP000054624">
    <property type="component" value="Unassembled WGS sequence"/>
</dbReference>
<dbReference type="Pfam" id="PF18922">
    <property type="entry name" value="DUF5672"/>
    <property type="match status" value="1"/>
</dbReference>
<evidence type="ECO:0000313" key="2">
    <source>
        <dbReference type="EMBL" id="SAK71264.1"/>
    </source>
</evidence>
<evidence type="ECO:0000259" key="1">
    <source>
        <dbReference type="Pfam" id="PF18922"/>
    </source>
</evidence>
<dbReference type="STRING" id="1777137.AWB76_04441"/>
<keyword evidence="3" id="KW-1185">Reference proteome</keyword>
<accession>A0A158BMI2</accession>
<dbReference type="RefSeq" id="WP_157696175.1">
    <property type="nucleotide sequence ID" value="NZ_FCOI02000015.1"/>
</dbReference>